<dbReference type="Pfam" id="PF02114">
    <property type="entry name" value="Phosducin"/>
    <property type="match status" value="1"/>
</dbReference>
<feature type="coiled-coil region" evidence="3">
    <location>
        <begin position="91"/>
        <end position="122"/>
    </location>
</feature>
<dbReference type="InterPro" id="IPR036249">
    <property type="entry name" value="Thioredoxin-like_sf"/>
</dbReference>
<dbReference type="AlphaFoldDB" id="A0AAJ6VW20"/>
<name>A0AAJ6VW20_9ACAR</name>
<keyword evidence="2" id="KW-0597">Phosphoprotein</keyword>
<accession>A0AAJ6VW20</accession>
<dbReference type="SUPFAM" id="SSF52833">
    <property type="entry name" value="Thioredoxin-like"/>
    <property type="match status" value="1"/>
</dbReference>
<dbReference type="Gene3D" id="3.40.30.10">
    <property type="entry name" value="Glutaredoxin"/>
    <property type="match status" value="1"/>
</dbReference>
<dbReference type="KEGG" id="goe:100907164"/>
<feature type="compositionally biased region" description="Basic and acidic residues" evidence="4">
    <location>
        <begin position="1"/>
        <end position="15"/>
    </location>
</feature>
<dbReference type="Proteomes" id="UP000694867">
    <property type="component" value="Unplaced"/>
</dbReference>
<feature type="region of interest" description="Disordered" evidence="4">
    <location>
        <begin position="253"/>
        <end position="282"/>
    </location>
</feature>
<dbReference type="InterPro" id="IPR023196">
    <property type="entry name" value="Phosducin_N_dom_sf"/>
</dbReference>
<dbReference type="CDD" id="cd02987">
    <property type="entry name" value="Phd_like_Phd"/>
    <property type="match status" value="1"/>
</dbReference>
<evidence type="ECO:0000256" key="2">
    <source>
        <dbReference type="ARBA" id="ARBA00022553"/>
    </source>
</evidence>
<reference evidence="7" key="1">
    <citation type="submission" date="2025-08" db="UniProtKB">
        <authorList>
            <consortium name="RefSeq"/>
        </authorList>
    </citation>
    <scope>IDENTIFICATION</scope>
</reference>
<dbReference type="RefSeq" id="XP_003740793.1">
    <property type="nucleotide sequence ID" value="XM_003740745.2"/>
</dbReference>
<feature type="domain" description="Phosducin" evidence="5">
    <location>
        <begin position="106"/>
        <end position="256"/>
    </location>
</feature>
<gene>
    <name evidence="7" type="primary">LOC100907164</name>
</gene>
<evidence type="ECO:0000313" key="6">
    <source>
        <dbReference type="Proteomes" id="UP000694867"/>
    </source>
</evidence>
<dbReference type="PANTHER" id="PTHR46052:SF1">
    <property type="entry name" value="PHOSDUCIN-LIKE PROTEIN"/>
    <property type="match status" value="1"/>
</dbReference>
<evidence type="ECO:0000313" key="7">
    <source>
        <dbReference type="RefSeq" id="XP_003740793.1"/>
    </source>
</evidence>
<feature type="compositionally biased region" description="Acidic residues" evidence="4">
    <location>
        <begin position="269"/>
        <end position="282"/>
    </location>
</feature>
<organism evidence="6 7">
    <name type="scientific">Galendromus occidentalis</name>
    <name type="common">western predatory mite</name>
    <dbReference type="NCBI Taxonomy" id="34638"/>
    <lineage>
        <taxon>Eukaryota</taxon>
        <taxon>Metazoa</taxon>
        <taxon>Ecdysozoa</taxon>
        <taxon>Arthropoda</taxon>
        <taxon>Chelicerata</taxon>
        <taxon>Arachnida</taxon>
        <taxon>Acari</taxon>
        <taxon>Parasitiformes</taxon>
        <taxon>Mesostigmata</taxon>
        <taxon>Gamasina</taxon>
        <taxon>Phytoseioidea</taxon>
        <taxon>Phytoseiidae</taxon>
        <taxon>Typhlodrominae</taxon>
        <taxon>Galendromus</taxon>
    </lineage>
</organism>
<dbReference type="Gene3D" id="1.10.168.10">
    <property type="entry name" value="Phosducin, domain 2"/>
    <property type="match status" value="1"/>
</dbReference>
<evidence type="ECO:0000256" key="3">
    <source>
        <dbReference type="SAM" id="Coils"/>
    </source>
</evidence>
<proteinExistence type="inferred from homology"/>
<keyword evidence="6" id="KW-1185">Reference proteome</keyword>
<dbReference type="InterPro" id="IPR001200">
    <property type="entry name" value="Phosducin"/>
</dbReference>
<evidence type="ECO:0000256" key="4">
    <source>
        <dbReference type="SAM" id="MobiDB-lite"/>
    </source>
</evidence>
<dbReference type="InterPro" id="IPR024253">
    <property type="entry name" value="Phosducin_thioredoxin-like_dom"/>
</dbReference>
<evidence type="ECO:0000259" key="5">
    <source>
        <dbReference type="Pfam" id="PF02114"/>
    </source>
</evidence>
<dbReference type="PANTHER" id="PTHR46052">
    <property type="entry name" value="PHOSDUCIN-LIKE PROTEIN"/>
    <property type="match status" value="1"/>
</dbReference>
<dbReference type="InterPro" id="IPR051499">
    <property type="entry name" value="Phosducin-like_reg"/>
</dbReference>
<evidence type="ECO:0000256" key="1">
    <source>
        <dbReference type="ARBA" id="ARBA00009686"/>
    </source>
</evidence>
<sequence>MATLEDKLLGEKRDYYCSSSEDEDEGGVRLVKEEDLNEKPVNTVKFDRSSNTGPKGVVKDYQRYKQLEMERRVENEAERLALMKKLSLSCMTNNEEEALKNEDEMDEELNELMLEYISLRMQEMVSAEQDTERPKFGKLVIIQTKEAFLDAIDREHKDTTVIIHLYTPFTPGCDAMNACFNTLAETYPLHKFCVMSTEVAGMTSFFENKGVPAITIYRGKNVIGNFVRLSDEFGEDFVSTDVESFLIEHGFLPDPSTVPKMARGKQGSQEDEEDADDDDDDD</sequence>
<protein>
    <submittedName>
        <fullName evidence="7">Phosducin-like protein</fullName>
    </submittedName>
</protein>
<dbReference type="GO" id="GO:0008277">
    <property type="term" value="P:regulation of G protein-coupled receptor signaling pathway"/>
    <property type="evidence" value="ECO:0007669"/>
    <property type="project" value="InterPro"/>
</dbReference>
<feature type="region of interest" description="Disordered" evidence="4">
    <location>
        <begin position="1"/>
        <end position="27"/>
    </location>
</feature>
<comment type="similarity">
    <text evidence="1">Belongs to the phosducin family.</text>
</comment>
<dbReference type="PRINTS" id="PR00677">
    <property type="entry name" value="PHOSDUCIN"/>
</dbReference>
<keyword evidence="3" id="KW-0175">Coiled coil</keyword>
<dbReference type="GeneID" id="100907164"/>